<dbReference type="OrthoDB" id="1301613at2759"/>
<dbReference type="EMBL" id="JAKOGI010000973">
    <property type="protein sequence ID" value="KAJ8428741.1"/>
    <property type="molecule type" value="Genomic_DNA"/>
</dbReference>
<evidence type="ECO:0000313" key="2">
    <source>
        <dbReference type="EMBL" id="KAJ8428741.1"/>
    </source>
</evidence>
<dbReference type="Proteomes" id="UP001153076">
    <property type="component" value="Unassembled WGS sequence"/>
</dbReference>
<proteinExistence type="predicted"/>
<dbReference type="AlphaFoldDB" id="A0A9Q1JPQ1"/>
<comment type="caution">
    <text evidence="2">The sequence shown here is derived from an EMBL/GenBank/DDBJ whole genome shotgun (WGS) entry which is preliminary data.</text>
</comment>
<accession>A0A9Q1JPQ1</accession>
<feature type="region of interest" description="Disordered" evidence="1">
    <location>
        <begin position="80"/>
        <end position="100"/>
    </location>
</feature>
<sequence length="189" mass="20990">MTSNYKDLIPIDVDSNGADVAEAISREAKRPTTIQTRAYKPCATDAGVEGNLLCKCKKYGQTYPEDSKYGTENLKGTSAFHAKSSKGSSSSSNPTFSNALVSSNVEPQSDSFMHDFDQYSSNEFESVSKFELEMYLEENKLPRVTDRYSLLLKNPCDIMTIPLSTIHMSLRLALVVEYLMLVTALQSQI</sequence>
<evidence type="ECO:0000313" key="3">
    <source>
        <dbReference type="Proteomes" id="UP001153076"/>
    </source>
</evidence>
<name>A0A9Q1JPQ1_9CARY</name>
<reference evidence="2" key="1">
    <citation type="submission" date="2022-04" db="EMBL/GenBank/DDBJ databases">
        <title>Carnegiea gigantea Genome sequencing and assembly v2.</title>
        <authorList>
            <person name="Copetti D."/>
            <person name="Sanderson M.J."/>
            <person name="Burquez A."/>
            <person name="Wojciechowski M.F."/>
        </authorList>
    </citation>
    <scope>NUCLEOTIDE SEQUENCE</scope>
    <source>
        <strain evidence="2">SGP5-SGP5p</strain>
        <tissue evidence="2">Aerial part</tissue>
    </source>
</reference>
<evidence type="ECO:0000256" key="1">
    <source>
        <dbReference type="SAM" id="MobiDB-lite"/>
    </source>
</evidence>
<protein>
    <submittedName>
        <fullName evidence="2">Uncharacterized protein</fullName>
    </submittedName>
</protein>
<keyword evidence="3" id="KW-1185">Reference proteome</keyword>
<organism evidence="2 3">
    <name type="scientific">Carnegiea gigantea</name>
    <dbReference type="NCBI Taxonomy" id="171969"/>
    <lineage>
        <taxon>Eukaryota</taxon>
        <taxon>Viridiplantae</taxon>
        <taxon>Streptophyta</taxon>
        <taxon>Embryophyta</taxon>
        <taxon>Tracheophyta</taxon>
        <taxon>Spermatophyta</taxon>
        <taxon>Magnoliopsida</taxon>
        <taxon>eudicotyledons</taxon>
        <taxon>Gunneridae</taxon>
        <taxon>Pentapetalae</taxon>
        <taxon>Caryophyllales</taxon>
        <taxon>Cactineae</taxon>
        <taxon>Cactaceae</taxon>
        <taxon>Cactoideae</taxon>
        <taxon>Echinocereeae</taxon>
        <taxon>Carnegiea</taxon>
    </lineage>
</organism>
<gene>
    <name evidence="2" type="ORF">Cgig2_022651</name>
</gene>